<feature type="region of interest" description="Disordered" evidence="1">
    <location>
        <begin position="73"/>
        <end position="92"/>
    </location>
</feature>
<dbReference type="AlphaFoldDB" id="A0A3E1K9T2"/>
<accession>A0A3E1K9T2</accession>
<proteinExistence type="predicted"/>
<evidence type="ECO:0000256" key="1">
    <source>
        <dbReference type="SAM" id="MobiDB-lite"/>
    </source>
</evidence>
<organism evidence="2 3">
    <name type="scientific">Wenzhouxiangella sediminis</name>
    <dbReference type="NCBI Taxonomy" id="1792836"/>
    <lineage>
        <taxon>Bacteria</taxon>
        <taxon>Pseudomonadati</taxon>
        <taxon>Pseudomonadota</taxon>
        <taxon>Gammaproteobacteria</taxon>
        <taxon>Chromatiales</taxon>
        <taxon>Wenzhouxiangellaceae</taxon>
        <taxon>Wenzhouxiangella</taxon>
    </lineage>
</organism>
<gene>
    <name evidence="2" type="ORF">DZC52_06685</name>
</gene>
<dbReference type="EMBL" id="QUZK01000031">
    <property type="protein sequence ID" value="RFF30794.1"/>
    <property type="molecule type" value="Genomic_DNA"/>
</dbReference>
<comment type="caution">
    <text evidence="2">The sequence shown here is derived from an EMBL/GenBank/DDBJ whole genome shotgun (WGS) entry which is preliminary data.</text>
</comment>
<keyword evidence="3" id="KW-1185">Reference proteome</keyword>
<sequence>MLFDEAADAVVDLGNRMAEENPDVDPWALADGLIAGAVHFWLYAHQPEAPVPADDDMMTARERVEELVNQVMQSAEESEYLHSPQDSDVGRA</sequence>
<dbReference type="Proteomes" id="UP000260351">
    <property type="component" value="Unassembled WGS sequence"/>
</dbReference>
<protein>
    <submittedName>
        <fullName evidence="2">Uncharacterized protein</fullName>
    </submittedName>
</protein>
<reference evidence="2 3" key="1">
    <citation type="submission" date="2018-08" db="EMBL/GenBank/DDBJ databases">
        <title>Wenzhouxiangella salilacus sp. nov., a novel bacterium isolated from a saline lake in Xinjiang Province, China.</title>
        <authorList>
            <person name="Han S."/>
        </authorList>
    </citation>
    <scope>NUCLEOTIDE SEQUENCE [LARGE SCALE GENOMIC DNA]</scope>
    <source>
        <strain evidence="2 3">XDB06</strain>
    </source>
</reference>
<evidence type="ECO:0000313" key="3">
    <source>
        <dbReference type="Proteomes" id="UP000260351"/>
    </source>
</evidence>
<name>A0A3E1K9T2_9GAMM</name>
<evidence type="ECO:0000313" key="2">
    <source>
        <dbReference type="EMBL" id="RFF30794.1"/>
    </source>
</evidence>